<dbReference type="EMBL" id="WTPW01002807">
    <property type="protein sequence ID" value="KAF0365643.1"/>
    <property type="molecule type" value="Genomic_DNA"/>
</dbReference>
<dbReference type="OrthoDB" id="2487659at2759"/>
<comment type="caution">
    <text evidence="1">The sequence shown here is derived from an EMBL/GenBank/DDBJ whole genome shotgun (WGS) entry which is preliminary data.</text>
</comment>
<organism evidence="1 2">
    <name type="scientific">Gigaspora margarita</name>
    <dbReference type="NCBI Taxonomy" id="4874"/>
    <lineage>
        <taxon>Eukaryota</taxon>
        <taxon>Fungi</taxon>
        <taxon>Fungi incertae sedis</taxon>
        <taxon>Mucoromycota</taxon>
        <taxon>Glomeromycotina</taxon>
        <taxon>Glomeromycetes</taxon>
        <taxon>Diversisporales</taxon>
        <taxon>Gigasporaceae</taxon>
        <taxon>Gigaspora</taxon>
    </lineage>
</organism>
<keyword evidence="2" id="KW-1185">Reference proteome</keyword>
<evidence type="ECO:0000313" key="1">
    <source>
        <dbReference type="EMBL" id="KAF0365643.1"/>
    </source>
</evidence>
<protein>
    <submittedName>
        <fullName evidence="1">Uncharacterized protein</fullName>
    </submittedName>
</protein>
<evidence type="ECO:0000313" key="2">
    <source>
        <dbReference type="Proteomes" id="UP000439903"/>
    </source>
</evidence>
<sequence>MSSVPGPSLLASSSTSFLVEDTEDIECPDSEEEYIPLLTFHRTSLKNQDSDYSNEDYVEAGTSSARKRKHKLAEVTQKELSPPPNFEPLRRCEILETN</sequence>
<accession>A0A8H4A137</accession>
<gene>
    <name evidence="1" type="ORF">F8M41_013830</name>
</gene>
<name>A0A8H4A137_GIGMA</name>
<dbReference type="AlphaFoldDB" id="A0A8H4A137"/>
<dbReference type="Proteomes" id="UP000439903">
    <property type="component" value="Unassembled WGS sequence"/>
</dbReference>
<reference evidence="1 2" key="1">
    <citation type="journal article" date="2019" name="Environ. Microbiol.">
        <title>At the nexus of three kingdoms: the genome of the mycorrhizal fungus Gigaspora margarita provides insights into plant, endobacterial and fungal interactions.</title>
        <authorList>
            <person name="Venice F."/>
            <person name="Ghignone S."/>
            <person name="Salvioli di Fossalunga A."/>
            <person name="Amselem J."/>
            <person name="Novero M."/>
            <person name="Xianan X."/>
            <person name="Sedzielewska Toro K."/>
            <person name="Morin E."/>
            <person name="Lipzen A."/>
            <person name="Grigoriev I.V."/>
            <person name="Henrissat B."/>
            <person name="Martin F.M."/>
            <person name="Bonfante P."/>
        </authorList>
    </citation>
    <scope>NUCLEOTIDE SEQUENCE [LARGE SCALE GENOMIC DNA]</scope>
    <source>
        <strain evidence="1 2">BEG34</strain>
    </source>
</reference>
<proteinExistence type="predicted"/>